<evidence type="ECO:0000256" key="1">
    <source>
        <dbReference type="SAM" id="MobiDB-lite"/>
    </source>
</evidence>
<comment type="caution">
    <text evidence="2">The sequence shown here is derived from an EMBL/GenBank/DDBJ whole genome shotgun (WGS) entry which is preliminary data.</text>
</comment>
<dbReference type="HOGENOM" id="CLU_735890_0_0_1"/>
<organism evidence="2 3">
    <name type="scientific">Penicillium italicum</name>
    <name type="common">Blue mold</name>
    <dbReference type="NCBI Taxonomy" id="40296"/>
    <lineage>
        <taxon>Eukaryota</taxon>
        <taxon>Fungi</taxon>
        <taxon>Dikarya</taxon>
        <taxon>Ascomycota</taxon>
        <taxon>Pezizomycotina</taxon>
        <taxon>Eurotiomycetes</taxon>
        <taxon>Eurotiomycetidae</taxon>
        <taxon>Eurotiales</taxon>
        <taxon>Aspergillaceae</taxon>
        <taxon>Penicillium</taxon>
    </lineage>
</organism>
<name>A0A0A2L6X0_PENIT</name>
<dbReference type="AlphaFoldDB" id="A0A0A2L6X0"/>
<feature type="compositionally biased region" description="Polar residues" evidence="1">
    <location>
        <begin position="132"/>
        <end position="147"/>
    </location>
</feature>
<evidence type="ECO:0000313" key="2">
    <source>
        <dbReference type="EMBL" id="KGO75684.1"/>
    </source>
</evidence>
<feature type="compositionally biased region" description="Basic residues" evidence="1">
    <location>
        <begin position="45"/>
        <end position="59"/>
    </location>
</feature>
<protein>
    <submittedName>
        <fullName evidence="2">Uncharacterized protein</fullName>
    </submittedName>
</protein>
<proteinExistence type="predicted"/>
<dbReference type="PhylomeDB" id="A0A0A2L6X0"/>
<dbReference type="OrthoDB" id="4367887at2759"/>
<feature type="compositionally biased region" description="Basic and acidic residues" evidence="1">
    <location>
        <begin position="201"/>
        <end position="216"/>
    </location>
</feature>
<sequence>MLDDKAEKHSKHKKSKLLRNGSDERSAEEYSESEIDDSQSNGLHQKAKRKDYAKRKGKGKSTTMGSESEDSEDSGNSEVEDDESSQANYEPISKSQRRSTKQKPTKHKSHTKYSTSHGVRKGRHSPFHLDTESSSLRAIRQNIQLNRGTKRDRKPYTYQDGSTEESADESSSAEMNTPSPRTSHGRTKRKRLAEPSGLADTLDHGSEIEEEVERRPARGYAKSTVVKAKSQTGNRRKLHKANGVADSAGTDLVGGAMDGLTLDGDAPKTNGRAARTTKEKYDERGDDDSMSEENEEIEELEGTEEANSYHV</sequence>
<dbReference type="OMA" id="HKGHTKH"/>
<accession>A0A0A2L6X0</accession>
<reference evidence="2 3" key="1">
    <citation type="journal article" date="2015" name="Mol. Plant Microbe Interact.">
        <title>Genome, transcriptome, and functional analyses of Penicillium expansum provide new insights into secondary metabolism and pathogenicity.</title>
        <authorList>
            <person name="Ballester A.R."/>
            <person name="Marcet-Houben M."/>
            <person name="Levin E."/>
            <person name="Sela N."/>
            <person name="Selma-Lazaro C."/>
            <person name="Carmona L."/>
            <person name="Wisniewski M."/>
            <person name="Droby S."/>
            <person name="Gonzalez-Candelas L."/>
            <person name="Gabaldon T."/>
        </authorList>
    </citation>
    <scope>NUCLEOTIDE SEQUENCE [LARGE SCALE GENOMIC DNA]</scope>
    <source>
        <strain evidence="2 3">PHI-1</strain>
    </source>
</reference>
<feature type="compositionally biased region" description="Acidic residues" evidence="1">
    <location>
        <begin position="67"/>
        <end position="84"/>
    </location>
</feature>
<feature type="compositionally biased region" description="Basic residues" evidence="1">
    <location>
        <begin position="8"/>
        <end position="17"/>
    </location>
</feature>
<feature type="compositionally biased region" description="Basic residues" evidence="1">
    <location>
        <begin position="95"/>
        <end position="111"/>
    </location>
</feature>
<feature type="region of interest" description="Disordered" evidence="1">
    <location>
        <begin position="1"/>
        <end position="311"/>
    </location>
</feature>
<keyword evidence="3" id="KW-1185">Reference proteome</keyword>
<gene>
    <name evidence="2" type="ORF">PITC_030360</name>
</gene>
<dbReference type="EMBL" id="JQGA01000443">
    <property type="protein sequence ID" value="KGO75684.1"/>
    <property type="molecule type" value="Genomic_DNA"/>
</dbReference>
<evidence type="ECO:0000313" key="3">
    <source>
        <dbReference type="Proteomes" id="UP000030104"/>
    </source>
</evidence>
<feature type="compositionally biased region" description="Acidic residues" evidence="1">
    <location>
        <begin position="284"/>
        <end position="304"/>
    </location>
</feature>
<dbReference type="Proteomes" id="UP000030104">
    <property type="component" value="Unassembled WGS sequence"/>
</dbReference>